<keyword evidence="2" id="KW-1185">Reference proteome</keyword>
<dbReference type="KEGG" id="ipa:Isop_0490"/>
<dbReference type="Proteomes" id="UP000008631">
    <property type="component" value="Chromosome"/>
</dbReference>
<evidence type="ECO:0000313" key="2">
    <source>
        <dbReference type="Proteomes" id="UP000008631"/>
    </source>
</evidence>
<dbReference type="AlphaFoldDB" id="E8QZF8"/>
<reference evidence="1 2" key="2">
    <citation type="journal article" date="2011" name="Stand. Genomic Sci.">
        <title>Complete genome sequence of Isosphaera pallida type strain (IS1B).</title>
        <authorList>
            <consortium name="US DOE Joint Genome Institute (JGI-PGF)"/>
            <person name="Goker M."/>
            <person name="Cleland D."/>
            <person name="Saunders E."/>
            <person name="Lapidus A."/>
            <person name="Nolan M."/>
            <person name="Lucas S."/>
            <person name="Hammon N."/>
            <person name="Deshpande S."/>
            <person name="Cheng J.F."/>
            <person name="Tapia R."/>
            <person name="Han C."/>
            <person name="Goodwin L."/>
            <person name="Pitluck S."/>
            <person name="Liolios K."/>
            <person name="Pagani I."/>
            <person name="Ivanova N."/>
            <person name="Mavromatis K."/>
            <person name="Pati A."/>
            <person name="Chen A."/>
            <person name="Palaniappan K."/>
            <person name="Land M."/>
            <person name="Hauser L."/>
            <person name="Chang Y.J."/>
            <person name="Jeffries C.D."/>
            <person name="Detter J.C."/>
            <person name="Beck B."/>
            <person name="Woyke T."/>
            <person name="Bristow J."/>
            <person name="Eisen J.A."/>
            <person name="Markowitz V."/>
            <person name="Hugenholtz P."/>
            <person name="Kyrpides N.C."/>
            <person name="Klenk H.P."/>
        </authorList>
    </citation>
    <scope>NUCLEOTIDE SEQUENCE [LARGE SCALE GENOMIC DNA]</scope>
    <source>
        <strain evidence="2">ATCC 43644 / DSM 9630 / IS1B</strain>
    </source>
</reference>
<reference key="1">
    <citation type="submission" date="2010-11" db="EMBL/GenBank/DDBJ databases">
        <title>The complete sequence of chromosome of Isophaera pallida ATCC 43644.</title>
        <authorList>
            <consortium name="US DOE Joint Genome Institute (JGI-PGF)"/>
            <person name="Lucas S."/>
            <person name="Copeland A."/>
            <person name="Lapidus A."/>
            <person name="Bruce D."/>
            <person name="Goodwin L."/>
            <person name="Pitluck S."/>
            <person name="Kyrpides N."/>
            <person name="Mavromatis K."/>
            <person name="Pagani I."/>
            <person name="Ivanova N."/>
            <person name="Saunders E."/>
            <person name="Brettin T."/>
            <person name="Detter J.C."/>
            <person name="Han C."/>
            <person name="Tapia R."/>
            <person name="Land M."/>
            <person name="Hauser L."/>
            <person name="Markowitz V."/>
            <person name="Cheng J.-F."/>
            <person name="Hugenholtz P."/>
            <person name="Woyke T."/>
            <person name="Wu D."/>
            <person name="Eisen J.A."/>
        </authorList>
    </citation>
    <scope>NUCLEOTIDE SEQUENCE</scope>
    <source>
        <strain>ATCC 43644</strain>
    </source>
</reference>
<name>E8QZF8_ISOPI</name>
<dbReference type="STRING" id="575540.Isop_0490"/>
<dbReference type="HOGENOM" id="CLU_066144_0_0_0"/>
<dbReference type="EMBL" id="CP002353">
    <property type="protein sequence ID" value="ADV61085.1"/>
    <property type="molecule type" value="Genomic_DNA"/>
</dbReference>
<dbReference type="eggNOG" id="COG3591">
    <property type="taxonomic scope" value="Bacteria"/>
</dbReference>
<dbReference type="InParanoid" id="E8QZF8"/>
<organism evidence="1 2">
    <name type="scientific">Isosphaera pallida (strain ATCC 43644 / DSM 9630 / IS1B)</name>
    <dbReference type="NCBI Taxonomy" id="575540"/>
    <lineage>
        <taxon>Bacteria</taxon>
        <taxon>Pseudomonadati</taxon>
        <taxon>Planctomycetota</taxon>
        <taxon>Planctomycetia</taxon>
        <taxon>Isosphaerales</taxon>
        <taxon>Isosphaeraceae</taxon>
        <taxon>Isosphaera</taxon>
    </lineage>
</organism>
<accession>E8QZF8</accession>
<evidence type="ECO:0000313" key="1">
    <source>
        <dbReference type="EMBL" id="ADV61085.1"/>
    </source>
</evidence>
<dbReference type="OrthoDB" id="9770276at2"/>
<dbReference type="RefSeq" id="WP_013563374.1">
    <property type="nucleotide sequence ID" value="NC_014962.1"/>
</dbReference>
<sequence>MRRGERGWEAHWRLRLARLGLEWRGALESSRDEEGVVDRIAGWSSGVDSVFLERAGHACRAVGRLEWEKTRDRVAPVHLGTAMLISPRLVAFAALSIPPELGRGSRKPGHHHATTFDLSALRVVFGEGHDSEGRIRPPQRFVLEEHHVVWVEPSLGVVVAAVAETNSEGHAVGDRGYLPLLDDTGAVVPGERISQIHHGEQHAQRIVLRGRRIDRVGGTRYRLKPSIAPDEPGSALFNDQWEWLGLTVGLDDQGRALASRAGALRTGLARELRRQRLQPMWSAEGIDRIEEALDPLVEPWVVGLP</sequence>
<protein>
    <submittedName>
        <fullName evidence="1">Uncharacterized protein</fullName>
    </submittedName>
</protein>
<gene>
    <name evidence="1" type="ordered locus">Isop_0490</name>
</gene>
<proteinExistence type="predicted"/>